<dbReference type="Gene3D" id="3.10.450.50">
    <property type="match status" value="1"/>
</dbReference>
<gene>
    <name evidence="3" type="ORF">ACFFF7_03765</name>
</gene>
<feature type="domain" description="DUF4440" evidence="2">
    <location>
        <begin position="38"/>
        <end position="149"/>
    </location>
</feature>
<evidence type="ECO:0000256" key="1">
    <source>
        <dbReference type="SAM" id="SignalP"/>
    </source>
</evidence>
<dbReference type="InterPro" id="IPR032710">
    <property type="entry name" value="NTF2-like_dom_sf"/>
</dbReference>
<evidence type="ECO:0000313" key="4">
    <source>
        <dbReference type="Proteomes" id="UP001589943"/>
    </source>
</evidence>
<dbReference type="Pfam" id="PF14534">
    <property type="entry name" value="DUF4440"/>
    <property type="match status" value="1"/>
</dbReference>
<name>A0ABV6PGL2_9SPHN</name>
<dbReference type="InterPro" id="IPR027843">
    <property type="entry name" value="DUF4440"/>
</dbReference>
<feature type="chain" id="PRO_5045928173" evidence="1">
    <location>
        <begin position="27"/>
        <end position="171"/>
    </location>
</feature>
<feature type="signal peptide" evidence="1">
    <location>
        <begin position="1"/>
        <end position="26"/>
    </location>
</feature>
<reference evidence="3 4" key="1">
    <citation type="submission" date="2024-09" db="EMBL/GenBank/DDBJ databases">
        <authorList>
            <person name="Sun Q."/>
            <person name="Mori K."/>
        </authorList>
    </citation>
    <scope>NUCLEOTIDE SEQUENCE [LARGE SCALE GENOMIC DNA]</scope>
    <source>
        <strain evidence="3 4">NCAIM B.02537</strain>
    </source>
</reference>
<sequence length="171" mass="18204">MRASFHHAGLIAAAFTSIALVAPAQAQDDAKAQFQARYGELRTAMEAHDAAALGKIMASDYTMTDVQGGTHSAAEVMERMTRMAGKSPDPSRKVETKVLSAVVTGDAATVEQQLVGGGKRAGDDGVEHSMEMVMNATDSWAKRGDAWVLVKSVQTGMTVKRDGEVFFQQGK</sequence>
<keyword evidence="1" id="KW-0732">Signal</keyword>
<comment type="caution">
    <text evidence="3">The sequence shown here is derived from an EMBL/GenBank/DDBJ whole genome shotgun (WGS) entry which is preliminary data.</text>
</comment>
<keyword evidence="4" id="KW-1185">Reference proteome</keyword>
<evidence type="ECO:0000259" key="2">
    <source>
        <dbReference type="Pfam" id="PF14534"/>
    </source>
</evidence>
<dbReference type="SUPFAM" id="SSF54427">
    <property type="entry name" value="NTF2-like"/>
    <property type="match status" value="1"/>
</dbReference>
<proteinExistence type="predicted"/>
<evidence type="ECO:0000313" key="3">
    <source>
        <dbReference type="EMBL" id="MFC0588522.1"/>
    </source>
</evidence>
<dbReference type="Proteomes" id="UP001589943">
    <property type="component" value="Unassembled WGS sequence"/>
</dbReference>
<dbReference type="RefSeq" id="WP_379480019.1">
    <property type="nucleotide sequence ID" value="NZ_JBHLTL010000001.1"/>
</dbReference>
<dbReference type="EMBL" id="JBHLTL010000001">
    <property type="protein sequence ID" value="MFC0588522.1"/>
    <property type="molecule type" value="Genomic_DNA"/>
</dbReference>
<organism evidence="3 4">
    <name type="scientific">Novosphingobium aquiterrae</name>
    <dbReference type="NCBI Taxonomy" id="624388"/>
    <lineage>
        <taxon>Bacteria</taxon>
        <taxon>Pseudomonadati</taxon>
        <taxon>Pseudomonadota</taxon>
        <taxon>Alphaproteobacteria</taxon>
        <taxon>Sphingomonadales</taxon>
        <taxon>Sphingomonadaceae</taxon>
        <taxon>Novosphingobium</taxon>
    </lineage>
</organism>
<accession>A0ABV6PGL2</accession>
<protein>
    <submittedName>
        <fullName evidence="3">Nuclear transport factor 2 family protein</fullName>
    </submittedName>
</protein>